<proteinExistence type="predicted"/>
<feature type="compositionally biased region" description="Basic and acidic residues" evidence="1">
    <location>
        <begin position="135"/>
        <end position="155"/>
    </location>
</feature>
<gene>
    <name evidence="2" type="ORF">SCF082_LOCUS13990</name>
</gene>
<accession>A0ABP0JUS7</accession>
<dbReference type="EMBL" id="CAXAMM010008708">
    <property type="protein sequence ID" value="CAK9018225.1"/>
    <property type="molecule type" value="Genomic_DNA"/>
</dbReference>
<protein>
    <submittedName>
        <fullName evidence="2">Uncharacterized protein</fullName>
    </submittedName>
</protein>
<evidence type="ECO:0000313" key="3">
    <source>
        <dbReference type="Proteomes" id="UP001642464"/>
    </source>
</evidence>
<reference evidence="2 3" key="1">
    <citation type="submission" date="2024-02" db="EMBL/GenBank/DDBJ databases">
        <authorList>
            <person name="Chen Y."/>
            <person name="Shah S."/>
            <person name="Dougan E. K."/>
            <person name="Thang M."/>
            <person name="Chan C."/>
        </authorList>
    </citation>
    <scope>NUCLEOTIDE SEQUENCE [LARGE SCALE GENOMIC DNA]</scope>
</reference>
<organism evidence="2 3">
    <name type="scientific">Durusdinium trenchii</name>
    <dbReference type="NCBI Taxonomy" id="1381693"/>
    <lineage>
        <taxon>Eukaryota</taxon>
        <taxon>Sar</taxon>
        <taxon>Alveolata</taxon>
        <taxon>Dinophyceae</taxon>
        <taxon>Suessiales</taxon>
        <taxon>Symbiodiniaceae</taxon>
        <taxon>Durusdinium</taxon>
    </lineage>
</organism>
<evidence type="ECO:0000256" key="1">
    <source>
        <dbReference type="SAM" id="MobiDB-lite"/>
    </source>
</evidence>
<feature type="region of interest" description="Disordered" evidence="1">
    <location>
        <begin position="133"/>
        <end position="155"/>
    </location>
</feature>
<feature type="region of interest" description="Disordered" evidence="1">
    <location>
        <begin position="1"/>
        <end position="81"/>
    </location>
</feature>
<comment type="caution">
    <text evidence="2">The sequence shown here is derived from an EMBL/GenBank/DDBJ whole genome shotgun (WGS) entry which is preliminary data.</text>
</comment>
<evidence type="ECO:0000313" key="2">
    <source>
        <dbReference type="EMBL" id="CAK9018225.1"/>
    </source>
</evidence>
<feature type="non-terminal residue" evidence="2">
    <location>
        <position position="1"/>
    </location>
</feature>
<dbReference type="Proteomes" id="UP001642464">
    <property type="component" value="Unassembled WGS sequence"/>
</dbReference>
<sequence length="181" mass="19917">SYTMDSKSKFLHPGCIDGFVPSDEGPTSAVPDDGDRSPTCSRAQQGMLPPSSPVATPCSKRARTVEPGEGAEQPNPTPPKSLRIGFGGVTSKAAQCKNDACGAPRTKDFKNALCPDCEYGFRRPGRSRAVSTWTEEMKRQVADESKARRDTRLADKMTRPAERILYEQQLEILKELRKRSE</sequence>
<name>A0ABP0JUS7_9DINO</name>
<keyword evidence="3" id="KW-1185">Reference proteome</keyword>